<sequence length="82" mass="8954">MTQTAAVLAPEGTDSLLTADEAASLCGVSAKTVRAWANRGYCTRGGARHKLEVVGRDERGRNLYRARDVAKAEYATSRRSRR</sequence>
<evidence type="ECO:0000313" key="3">
    <source>
        <dbReference type="Proteomes" id="UP000204094"/>
    </source>
</evidence>
<dbReference type="Pfam" id="PF12728">
    <property type="entry name" value="HTH_17"/>
    <property type="match status" value="1"/>
</dbReference>
<keyword evidence="3" id="KW-1185">Reference proteome</keyword>
<dbReference type="Proteomes" id="UP000204094">
    <property type="component" value="Segment"/>
</dbReference>
<dbReference type="EMBL" id="KU963252">
    <property type="protein sequence ID" value="AMS02991.1"/>
    <property type="molecule type" value="Genomic_DNA"/>
</dbReference>
<dbReference type="GeneID" id="29124600"/>
<dbReference type="InterPro" id="IPR041657">
    <property type="entry name" value="HTH_17"/>
</dbReference>
<reference evidence="2" key="1">
    <citation type="submission" date="2018-02" db="EMBL/GenBank/DDBJ databases">
        <authorList>
            <person name="Arnold Z.M."/>
            <person name="Basina A."/>
            <person name="Iyer A.M."/>
            <person name="Stoner T.H."/>
            <person name="Kasturiarachi N.S."/>
            <person name="Pressimone C.A."/>
            <person name="Schiebel J.G."/>
            <person name="Furbee E.C."/>
            <person name="Grubb S.R."/>
            <person name="Warner M.H."/>
            <person name="Montgomery M.T."/>
            <person name="Garlena R.A."/>
            <person name="Russell D.A."/>
            <person name="Pope W.H."/>
            <person name="Jacobs-Sera D."/>
            <person name="Hendrix R.W."/>
            <person name="Hatfull G.F."/>
        </authorList>
    </citation>
    <scope>NUCLEOTIDE SEQUENCE</scope>
</reference>
<dbReference type="SUPFAM" id="SSF46955">
    <property type="entry name" value="Putative DNA-binding domain"/>
    <property type="match status" value="1"/>
</dbReference>
<feature type="domain" description="Helix-turn-helix" evidence="1">
    <location>
        <begin position="16"/>
        <end position="42"/>
    </location>
</feature>
<organism evidence="2 3">
    <name type="scientific">Gordonia phage Schnabeltier</name>
    <dbReference type="NCBI Taxonomy" id="1821561"/>
    <lineage>
        <taxon>Viruses</taxon>
        <taxon>Duplodnaviria</taxon>
        <taxon>Heunggongvirae</taxon>
        <taxon>Uroviricota</taxon>
        <taxon>Caudoviricetes</taxon>
        <taxon>Schnabeltiervirus</taxon>
        <taxon>Schnabeltiervirus schnabeltier</taxon>
    </lineage>
</organism>
<dbReference type="KEGG" id="vg:29124600"/>
<protein>
    <submittedName>
        <fullName evidence="2">HTH DNA-binding protein</fullName>
    </submittedName>
</protein>
<proteinExistence type="predicted"/>
<evidence type="ECO:0000259" key="1">
    <source>
        <dbReference type="Pfam" id="PF12728"/>
    </source>
</evidence>
<dbReference type="InterPro" id="IPR009061">
    <property type="entry name" value="DNA-bd_dom_put_sf"/>
</dbReference>
<evidence type="ECO:0000313" key="2">
    <source>
        <dbReference type="EMBL" id="AMS02991.1"/>
    </source>
</evidence>
<dbReference type="OrthoDB" id="21598at10239"/>
<keyword evidence="2" id="KW-0238">DNA-binding</keyword>
<accession>A0A142KA58</accession>
<dbReference type="Gene3D" id="1.10.1660.10">
    <property type="match status" value="1"/>
</dbReference>
<gene>
    <name evidence="2" type="primary">70</name>
    <name evidence="2" type="ORF">SEA_SCHNABELTIER_70</name>
</gene>
<dbReference type="RefSeq" id="YP_009303453.1">
    <property type="nucleotide sequence ID" value="NC_031255.2"/>
</dbReference>
<name>A0A142KA58_9CAUD</name>
<dbReference type="GO" id="GO:0003677">
    <property type="term" value="F:DNA binding"/>
    <property type="evidence" value="ECO:0007669"/>
    <property type="project" value="UniProtKB-KW"/>
</dbReference>